<dbReference type="InterPro" id="IPR006680">
    <property type="entry name" value="Amidohydro-rel"/>
</dbReference>
<evidence type="ECO:0000259" key="5">
    <source>
        <dbReference type="Pfam" id="PF01979"/>
    </source>
</evidence>
<dbReference type="Pfam" id="PF01979">
    <property type="entry name" value="Amidohydro_1"/>
    <property type="match status" value="1"/>
</dbReference>
<accession>A0ABW0NVB7</accession>
<keyword evidence="3 7" id="KW-0378">Hydrolase</keyword>
<keyword evidence="8" id="KW-1185">Reference proteome</keyword>
<comment type="caution">
    <text evidence="7">The sequence shown here is derived from an EMBL/GenBank/DDBJ whole genome shotgun (WGS) entry which is preliminary data.</text>
</comment>
<feature type="domain" description="Formimidoylglutamate deiminase N-terminal" evidence="6">
    <location>
        <begin position="5"/>
        <end position="42"/>
    </location>
</feature>
<dbReference type="InterPro" id="IPR055156">
    <property type="entry name" value="HutF-like_N"/>
</dbReference>
<evidence type="ECO:0000256" key="3">
    <source>
        <dbReference type="ARBA" id="ARBA00022801"/>
    </source>
</evidence>
<evidence type="ECO:0000256" key="2">
    <source>
        <dbReference type="ARBA" id="ARBA00022723"/>
    </source>
</evidence>
<dbReference type="Gene3D" id="3.20.20.140">
    <property type="entry name" value="Metal-dependent hydrolases"/>
    <property type="match status" value="1"/>
</dbReference>
<feature type="domain" description="Amidohydrolase-related" evidence="5">
    <location>
        <begin position="49"/>
        <end position="426"/>
    </location>
</feature>
<organism evidence="7 8">
    <name type="scientific">Bosea massiliensis</name>
    <dbReference type="NCBI Taxonomy" id="151419"/>
    <lineage>
        <taxon>Bacteria</taxon>
        <taxon>Pseudomonadati</taxon>
        <taxon>Pseudomonadota</taxon>
        <taxon>Alphaproteobacteria</taxon>
        <taxon>Hyphomicrobiales</taxon>
        <taxon>Boseaceae</taxon>
        <taxon>Bosea</taxon>
    </lineage>
</organism>
<dbReference type="EC" id="3.5.3.13" evidence="7"/>
<dbReference type="InterPro" id="IPR011059">
    <property type="entry name" value="Metal-dep_hydrolase_composite"/>
</dbReference>
<dbReference type="Gene3D" id="2.30.40.10">
    <property type="entry name" value="Urease, subunit C, domain 1"/>
    <property type="match status" value="1"/>
</dbReference>
<dbReference type="NCBIfam" id="NF006681">
    <property type="entry name" value="PRK09229.1-2"/>
    <property type="match status" value="1"/>
</dbReference>
<dbReference type="PANTHER" id="PTHR11271">
    <property type="entry name" value="GUANINE DEAMINASE"/>
    <property type="match status" value="1"/>
</dbReference>
<dbReference type="SUPFAM" id="SSF51556">
    <property type="entry name" value="Metallo-dependent hydrolases"/>
    <property type="match status" value="1"/>
</dbReference>
<keyword evidence="2" id="KW-0479">Metal-binding</keyword>
<dbReference type="EMBL" id="JBHSLU010000007">
    <property type="protein sequence ID" value="MFC5504344.1"/>
    <property type="molecule type" value="Genomic_DNA"/>
</dbReference>
<evidence type="ECO:0000259" key="6">
    <source>
        <dbReference type="Pfam" id="PF22429"/>
    </source>
</evidence>
<dbReference type="PANTHER" id="PTHR11271:SF48">
    <property type="entry name" value="AMIDOHYDROLASE-RELATED DOMAIN-CONTAINING PROTEIN"/>
    <property type="match status" value="1"/>
</dbReference>
<evidence type="ECO:0000313" key="8">
    <source>
        <dbReference type="Proteomes" id="UP001596060"/>
    </source>
</evidence>
<dbReference type="InterPro" id="IPR010252">
    <property type="entry name" value="HutF"/>
</dbReference>
<comment type="cofactor">
    <cofactor evidence="1">
        <name>Zn(2+)</name>
        <dbReference type="ChEBI" id="CHEBI:29105"/>
    </cofactor>
</comment>
<dbReference type="Proteomes" id="UP001596060">
    <property type="component" value="Unassembled WGS sequence"/>
</dbReference>
<dbReference type="NCBIfam" id="NF006684">
    <property type="entry name" value="PRK09229.1-5"/>
    <property type="match status" value="1"/>
</dbReference>
<dbReference type="Pfam" id="PF22429">
    <property type="entry name" value="HutF_N"/>
    <property type="match status" value="1"/>
</dbReference>
<gene>
    <name evidence="7" type="ORF">ACFPN9_03645</name>
</gene>
<name>A0ABW0NVB7_9HYPH</name>
<evidence type="ECO:0000313" key="7">
    <source>
        <dbReference type="EMBL" id="MFC5504344.1"/>
    </source>
</evidence>
<evidence type="ECO:0000256" key="1">
    <source>
        <dbReference type="ARBA" id="ARBA00001947"/>
    </source>
</evidence>
<reference evidence="8" key="1">
    <citation type="journal article" date="2019" name="Int. J. Syst. Evol. Microbiol.">
        <title>The Global Catalogue of Microorganisms (GCM) 10K type strain sequencing project: providing services to taxonomists for standard genome sequencing and annotation.</title>
        <authorList>
            <consortium name="The Broad Institute Genomics Platform"/>
            <consortium name="The Broad Institute Genome Sequencing Center for Infectious Disease"/>
            <person name="Wu L."/>
            <person name="Ma J."/>
        </authorList>
    </citation>
    <scope>NUCLEOTIDE SEQUENCE [LARGE SCALE GENOMIC DNA]</scope>
    <source>
        <strain evidence="8">CCUG 43117</strain>
    </source>
</reference>
<protein>
    <submittedName>
        <fullName evidence="7">Formimidoylglutamate deiminase</fullName>
        <ecNumber evidence="7">3.5.3.13</ecNumber>
    </submittedName>
</protein>
<keyword evidence="4" id="KW-0862">Zinc</keyword>
<dbReference type="GO" id="GO:0050416">
    <property type="term" value="F:formimidoylglutamate deiminase activity"/>
    <property type="evidence" value="ECO:0007669"/>
    <property type="project" value="UniProtKB-EC"/>
</dbReference>
<dbReference type="SUPFAM" id="SSF51338">
    <property type="entry name" value="Composite domain of metallo-dependent hydrolases"/>
    <property type="match status" value="1"/>
</dbReference>
<dbReference type="InterPro" id="IPR051607">
    <property type="entry name" value="Metallo-dep_hydrolases"/>
</dbReference>
<dbReference type="InterPro" id="IPR032466">
    <property type="entry name" value="Metal_Hydrolase"/>
</dbReference>
<evidence type="ECO:0000256" key="4">
    <source>
        <dbReference type="ARBA" id="ARBA00022833"/>
    </source>
</evidence>
<dbReference type="NCBIfam" id="TIGR02022">
    <property type="entry name" value="hutF"/>
    <property type="match status" value="1"/>
</dbReference>
<proteinExistence type="predicted"/>
<sequence length="455" mass="48671">MTLTLHLQQALLPNGFAENVRLTSSAGTITALETDVGAQPGDTCLSGLALPGMPNLHSHAFQRGMAGLSERRGASEDSFWTWREVMYRFLDRLDPDDVQALAAQAFVEMLEGGFTALAEFHYLHHDKDGRPYADIAAMGAAIAGAAEETGLGLTLLPVLYRFGNFGQAPSVHGQRRFVNDRDSYLKLIEASEAAIRPLPDAVLGLAPHSLRAVALEDLDWLASLRPGTPLHIHVAEQMREVEDSIAIMGRRPVALLADTVALDARWCLIHATHLDDAERDAIAASGAVAGLCPITEASLGDGIFDGVRYRRSGGAYGVGSDSNIQIDAGSELRLLEYSQRLRDRRRALLAEEDAPTGVALWRAAAVGGARACGRALGVLTPGMRADLVTLDADHPALIGKTGEAALDSAIFAANALPVRDVIVGGRHLVAEGRHRGRERVKGRFGSVMRKLLAAL</sequence>
<dbReference type="RefSeq" id="WP_066718043.1">
    <property type="nucleotide sequence ID" value="NZ_JBHSLU010000007.1"/>
</dbReference>